<feature type="domain" description="FAD-dependent urate hydroxylase HpyO/Asp monooxygenase CreE-like FAD/NAD(P)-binding" evidence="1">
    <location>
        <begin position="29"/>
        <end position="101"/>
    </location>
</feature>
<dbReference type="Proteomes" id="UP000018209">
    <property type="component" value="Unassembled WGS sequence"/>
</dbReference>
<evidence type="ECO:0000259" key="1">
    <source>
        <dbReference type="Pfam" id="PF13454"/>
    </source>
</evidence>
<protein>
    <submittedName>
        <fullName evidence="2">Oxidoreductase</fullName>
    </submittedName>
</protein>
<organism evidence="2 3">
    <name type="scientific">Gluconobacter thailandicus NBRC 3257</name>
    <dbReference type="NCBI Taxonomy" id="1381097"/>
    <lineage>
        <taxon>Bacteria</taxon>
        <taxon>Pseudomonadati</taxon>
        <taxon>Pseudomonadota</taxon>
        <taxon>Alphaproteobacteria</taxon>
        <taxon>Acetobacterales</taxon>
        <taxon>Acetobacteraceae</taxon>
        <taxon>Gluconobacter</taxon>
    </lineage>
</organism>
<evidence type="ECO:0000313" key="2">
    <source>
        <dbReference type="EMBL" id="GAD26030.1"/>
    </source>
</evidence>
<reference evidence="2 3" key="1">
    <citation type="submission" date="2013-08" db="EMBL/GenBank/DDBJ databases">
        <title>Gluconobacter thailandicus NBRC 3257 whole genome sequence.</title>
        <authorList>
            <person name="Matsutani M."/>
            <person name="Yakushi T."/>
            <person name="Matsushita K."/>
        </authorList>
    </citation>
    <scope>NUCLEOTIDE SEQUENCE [LARGE SCALE GENOMIC DNA]</scope>
    <source>
        <strain evidence="2 3">NBRC 3257</strain>
    </source>
</reference>
<gene>
    <name evidence="2" type="ORF">NBRC3257_1029</name>
</gene>
<evidence type="ECO:0000313" key="3">
    <source>
        <dbReference type="Proteomes" id="UP000018209"/>
    </source>
</evidence>
<proteinExistence type="predicted"/>
<dbReference type="InterPro" id="IPR038732">
    <property type="entry name" value="HpyO/CreE_NAD-binding"/>
</dbReference>
<name>A0ABQ0IV00_GLUTH</name>
<sequence length="106" mass="11209">MLRSSGPSSALNRQVIFVKNSDPARPVIAIIGAGASGTLLAWRLWKVGVAARGVVIGDGLEPALGLAYGTRCSSHFLNVCASGMSAMAEDSEHFLHWAQCHYDPDV</sequence>
<dbReference type="Pfam" id="PF13454">
    <property type="entry name" value="NAD_binding_9"/>
    <property type="match status" value="1"/>
</dbReference>
<comment type="caution">
    <text evidence="2">The sequence shown here is derived from an EMBL/GenBank/DDBJ whole genome shotgun (WGS) entry which is preliminary data.</text>
</comment>
<accession>A0ABQ0IV00</accession>
<keyword evidence="3" id="KW-1185">Reference proteome</keyword>
<dbReference type="EMBL" id="BASM01000013">
    <property type="protein sequence ID" value="GAD26030.1"/>
    <property type="molecule type" value="Genomic_DNA"/>
</dbReference>